<dbReference type="InterPro" id="IPR011010">
    <property type="entry name" value="DNA_brk_join_enz"/>
</dbReference>
<dbReference type="InterPro" id="IPR010998">
    <property type="entry name" value="Integrase_recombinase_N"/>
</dbReference>
<dbReference type="RefSeq" id="WP_033410219.1">
    <property type="nucleotide sequence ID" value="NZ_AQWH01000010.1"/>
</dbReference>
<organism evidence="7 8">
    <name type="scientific">Martelella mediterranea DSM 17316</name>
    <dbReference type="NCBI Taxonomy" id="1122214"/>
    <lineage>
        <taxon>Bacteria</taxon>
        <taxon>Pseudomonadati</taxon>
        <taxon>Pseudomonadota</taxon>
        <taxon>Alphaproteobacteria</taxon>
        <taxon>Hyphomicrobiales</taxon>
        <taxon>Aurantimonadaceae</taxon>
        <taxon>Martelella</taxon>
    </lineage>
</organism>
<dbReference type="InterPro" id="IPR002104">
    <property type="entry name" value="Integrase_catalytic"/>
</dbReference>
<dbReference type="GO" id="GO:0003677">
    <property type="term" value="F:DNA binding"/>
    <property type="evidence" value="ECO:0007669"/>
    <property type="project" value="UniProtKB-KW"/>
</dbReference>
<evidence type="ECO:0000259" key="6">
    <source>
        <dbReference type="PROSITE" id="PS51898"/>
    </source>
</evidence>
<evidence type="ECO:0000313" key="8">
    <source>
        <dbReference type="Proteomes" id="UP000191135"/>
    </source>
</evidence>
<dbReference type="Pfam" id="PF00589">
    <property type="entry name" value="Phage_integrase"/>
    <property type="match status" value="1"/>
</dbReference>
<dbReference type="OrthoDB" id="7873969at2"/>
<keyword evidence="2" id="KW-0229">DNA integration</keyword>
<dbReference type="GO" id="GO:0015074">
    <property type="term" value="P:DNA integration"/>
    <property type="evidence" value="ECO:0007669"/>
    <property type="project" value="UniProtKB-KW"/>
</dbReference>
<protein>
    <submittedName>
        <fullName evidence="7">Putative prophage phiRv2 integrase</fullName>
    </submittedName>
</protein>
<keyword evidence="8" id="KW-1185">Reference proteome</keyword>
<dbReference type="Gene3D" id="1.10.150.130">
    <property type="match status" value="1"/>
</dbReference>
<comment type="similarity">
    <text evidence="1">Belongs to the 'phage' integrase family.</text>
</comment>
<evidence type="ECO:0000256" key="1">
    <source>
        <dbReference type="ARBA" id="ARBA00008857"/>
    </source>
</evidence>
<feature type="domain" description="Tyr recombinase" evidence="6">
    <location>
        <begin position="170"/>
        <end position="341"/>
    </location>
</feature>
<evidence type="ECO:0000256" key="2">
    <source>
        <dbReference type="ARBA" id="ARBA00022908"/>
    </source>
</evidence>
<accession>A0A1U9YZ36</accession>
<dbReference type="InterPro" id="IPR050090">
    <property type="entry name" value="Tyrosine_recombinase_XerCD"/>
</dbReference>
<dbReference type="Proteomes" id="UP000191135">
    <property type="component" value="Chromosome"/>
</dbReference>
<evidence type="ECO:0000313" key="7">
    <source>
        <dbReference type="EMBL" id="AQZ50713.1"/>
    </source>
</evidence>
<dbReference type="AlphaFoldDB" id="A0A1U9YZ36"/>
<evidence type="ECO:0000256" key="4">
    <source>
        <dbReference type="ARBA" id="ARBA00023172"/>
    </source>
</evidence>
<dbReference type="SUPFAM" id="SSF56349">
    <property type="entry name" value="DNA breaking-rejoining enzymes"/>
    <property type="match status" value="1"/>
</dbReference>
<sequence>MKVKLRYVVEDIDRHGNVRIYYRRHGRKTRLRGPLGSPEFLEDYNKAVVAAPATTLNTVLGANQIKPQSLRWLCVQYYKSAMFQELDPRTQRVRRGILERFCQNNGDGDKPFKMMMPRHIRKRRDEMVDRPEAANGMVKALRQLYKYAVRYDLHDANPAEKIEYLSGSAEGFHSWTLAEIERFEKQHPVGTKARLALALALYTGQRRADLVALGRQHVRDGWLVFTQHKNRKRKPVHMELPIIPALQHILDASPTGDLTFLVTSFGKPFTSNGFGNRFHKWVEEAGLENCSVHGLRKAAAARLAELGCTEFEIMAITGHTTSKEVTRYTRAASQKTRAESALKRISGEHSKDKSVPLFRKDN</sequence>
<dbReference type="EMBL" id="CP020330">
    <property type="protein sequence ID" value="AQZ50713.1"/>
    <property type="molecule type" value="Genomic_DNA"/>
</dbReference>
<feature type="region of interest" description="Disordered" evidence="5">
    <location>
        <begin position="337"/>
        <end position="362"/>
    </location>
</feature>
<proteinExistence type="inferred from homology"/>
<dbReference type="PROSITE" id="PS51898">
    <property type="entry name" value="TYR_RECOMBINASE"/>
    <property type="match status" value="1"/>
</dbReference>
<keyword evidence="3" id="KW-0238">DNA-binding</keyword>
<dbReference type="KEGG" id="mmed:Mame_01350"/>
<evidence type="ECO:0000256" key="5">
    <source>
        <dbReference type="SAM" id="MobiDB-lite"/>
    </source>
</evidence>
<dbReference type="GO" id="GO:0006310">
    <property type="term" value="P:DNA recombination"/>
    <property type="evidence" value="ECO:0007669"/>
    <property type="project" value="UniProtKB-KW"/>
</dbReference>
<dbReference type="STRING" id="1122214.Mame_01350"/>
<keyword evidence="4" id="KW-0233">DNA recombination</keyword>
<dbReference type="PANTHER" id="PTHR30349:SF41">
    <property type="entry name" value="INTEGRASE_RECOMBINASE PROTEIN MJ0367-RELATED"/>
    <property type="match status" value="1"/>
</dbReference>
<dbReference type="InterPro" id="IPR013762">
    <property type="entry name" value="Integrase-like_cat_sf"/>
</dbReference>
<name>A0A1U9YZ36_9HYPH</name>
<dbReference type="Gene3D" id="1.10.443.10">
    <property type="entry name" value="Intergrase catalytic core"/>
    <property type="match status" value="1"/>
</dbReference>
<gene>
    <name evidence="7" type="ORF">Mame_01350</name>
</gene>
<dbReference type="PANTHER" id="PTHR30349">
    <property type="entry name" value="PHAGE INTEGRASE-RELATED"/>
    <property type="match status" value="1"/>
</dbReference>
<evidence type="ECO:0000256" key="3">
    <source>
        <dbReference type="ARBA" id="ARBA00023125"/>
    </source>
</evidence>
<reference evidence="7 8" key="1">
    <citation type="submission" date="2017-03" db="EMBL/GenBank/DDBJ databases">
        <title>Foreign affairs: Plasmid Transfer between Roseobacters and Rhizobia.</title>
        <authorList>
            <person name="Bartling P."/>
            <person name="Bunk B."/>
            <person name="Overmann J."/>
            <person name="Brinkmann H."/>
            <person name="Petersen J."/>
        </authorList>
    </citation>
    <scope>NUCLEOTIDE SEQUENCE [LARGE SCALE GENOMIC DNA]</scope>
    <source>
        <strain evidence="7 8">MACL11</strain>
    </source>
</reference>